<dbReference type="AntiFam" id="ANF00243">
    <property type="entry name" value="Shadow ORF (opposite yfeH)"/>
</dbReference>
<reference evidence="2 3" key="1">
    <citation type="journal article" date="2017" name="Curr. Biol.">
        <title>Genome architecture and evolution of a unichromosomal asexual nematode.</title>
        <authorList>
            <person name="Fradin H."/>
            <person name="Zegar C."/>
            <person name="Gutwein M."/>
            <person name="Lucas J."/>
            <person name="Kovtun M."/>
            <person name="Corcoran D."/>
            <person name="Baugh L.R."/>
            <person name="Kiontke K."/>
            <person name="Gunsalus K."/>
            <person name="Fitch D.H."/>
            <person name="Piano F."/>
        </authorList>
    </citation>
    <scope>NUCLEOTIDE SEQUENCE [LARGE SCALE GENOMIC DNA]</scope>
    <source>
        <strain evidence="2">PF1309</strain>
    </source>
</reference>
<dbReference type="EMBL" id="LIAE01008488">
    <property type="protein sequence ID" value="PAV73825.1"/>
    <property type="molecule type" value="Genomic_DNA"/>
</dbReference>
<gene>
    <name evidence="2" type="ORF">WR25_22198</name>
</gene>
<feature type="compositionally biased region" description="Polar residues" evidence="1">
    <location>
        <begin position="106"/>
        <end position="122"/>
    </location>
</feature>
<name>A0A2A2KIR8_9BILA</name>
<protein>
    <submittedName>
        <fullName evidence="2">Uncharacterized protein</fullName>
    </submittedName>
</protein>
<accession>A0A2A2KIR8</accession>
<dbReference type="AlphaFoldDB" id="A0A2A2KIR8"/>
<proteinExistence type="predicted"/>
<feature type="region of interest" description="Disordered" evidence="1">
    <location>
        <begin position="1"/>
        <end position="123"/>
    </location>
</feature>
<dbReference type="Proteomes" id="UP000218231">
    <property type="component" value="Unassembled WGS sequence"/>
</dbReference>
<organism evidence="2 3">
    <name type="scientific">Diploscapter pachys</name>
    <dbReference type="NCBI Taxonomy" id="2018661"/>
    <lineage>
        <taxon>Eukaryota</taxon>
        <taxon>Metazoa</taxon>
        <taxon>Ecdysozoa</taxon>
        <taxon>Nematoda</taxon>
        <taxon>Chromadorea</taxon>
        <taxon>Rhabditida</taxon>
        <taxon>Rhabditina</taxon>
        <taxon>Rhabditomorpha</taxon>
        <taxon>Rhabditoidea</taxon>
        <taxon>Rhabditidae</taxon>
        <taxon>Diploscapter</taxon>
    </lineage>
</organism>
<keyword evidence="3" id="KW-1185">Reference proteome</keyword>
<feature type="compositionally biased region" description="Basic and acidic residues" evidence="1">
    <location>
        <begin position="1"/>
        <end position="46"/>
    </location>
</feature>
<comment type="caution">
    <text evidence="2">The sequence shown here is derived from an EMBL/GenBank/DDBJ whole genome shotgun (WGS) entry which is preliminary data.</text>
</comment>
<evidence type="ECO:0000313" key="2">
    <source>
        <dbReference type="EMBL" id="PAV73825.1"/>
    </source>
</evidence>
<evidence type="ECO:0000313" key="3">
    <source>
        <dbReference type="Proteomes" id="UP000218231"/>
    </source>
</evidence>
<sequence>MPGDERHQQLQHDRFDGGKADPRLSADAAHGQRDQRGRQHDADQVGKGRAAHGRGNIAARNGGEGDRGLYGRGQQRQEHHTRRNRTIPASATIPATRAHSPRAGSTLASTTVPSSMRMNGSTKLRIRRIMPAALKRVSLRHKR</sequence>
<evidence type="ECO:0000256" key="1">
    <source>
        <dbReference type="SAM" id="MobiDB-lite"/>
    </source>
</evidence>